<dbReference type="Proteomes" id="UP000198785">
    <property type="component" value="Unassembled WGS sequence"/>
</dbReference>
<feature type="transmembrane region" description="Helical" evidence="6">
    <location>
        <begin position="12"/>
        <end position="37"/>
    </location>
</feature>
<dbReference type="InterPro" id="IPR019863">
    <property type="entry name" value="Motility-assoc_ABC-rel_GldG"/>
</dbReference>
<dbReference type="EMBL" id="FOZZ01000013">
    <property type="protein sequence ID" value="SFT12509.1"/>
    <property type="molecule type" value="Genomic_DNA"/>
</dbReference>
<evidence type="ECO:0000256" key="6">
    <source>
        <dbReference type="SAM" id="Phobius"/>
    </source>
</evidence>
<organism evidence="9 10">
    <name type="scientific">Sphingobacterium wenxiniae</name>
    <dbReference type="NCBI Taxonomy" id="683125"/>
    <lineage>
        <taxon>Bacteria</taxon>
        <taxon>Pseudomonadati</taxon>
        <taxon>Bacteroidota</taxon>
        <taxon>Sphingobacteriia</taxon>
        <taxon>Sphingobacteriales</taxon>
        <taxon>Sphingobacteriaceae</taxon>
        <taxon>Sphingobacterium</taxon>
    </lineage>
</organism>
<evidence type="ECO:0000313" key="9">
    <source>
        <dbReference type="EMBL" id="SFT12509.1"/>
    </source>
</evidence>
<evidence type="ECO:0000259" key="7">
    <source>
        <dbReference type="Pfam" id="PF09822"/>
    </source>
</evidence>
<keyword evidence="10" id="KW-1185">Reference proteome</keyword>
<feature type="transmembrane region" description="Helical" evidence="6">
    <location>
        <begin position="138"/>
        <end position="158"/>
    </location>
</feature>
<evidence type="ECO:0000256" key="2">
    <source>
        <dbReference type="ARBA" id="ARBA00022475"/>
    </source>
</evidence>
<feature type="transmembrane region" description="Helical" evidence="6">
    <location>
        <begin position="221"/>
        <end position="240"/>
    </location>
</feature>
<comment type="subcellular location">
    <subcellularLocation>
        <location evidence="1">Cell membrane</location>
        <topology evidence="1">Multi-pass membrane protein</topology>
    </subcellularLocation>
</comment>
<evidence type="ECO:0000259" key="8">
    <source>
        <dbReference type="Pfam" id="PF23357"/>
    </source>
</evidence>
<name>A0A1I6VFM8_9SPHI</name>
<evidence type="ECO:0000256" key="5">
    <source>
        <dbReference type="ARBA" id="ARBA00023136"/>
    </source>
</evidence>
<dbReference type="OrthoDB" id="9777219at2"/>
<protein>
    <submittedName>
        <fullName evidence="9">Protein involved in gliding motility GldG</fullName>
    </submittedName>
</protein>
<feature type="domain" description="DUF7088" evidence="8">
    <location>
        <begin position="279"/>
        <end position="388"/>
    </location>
</feature>
<dbReference type="Pfam" id="PF09822">
    <property type="entry name" value="ABC_transp_aux"/>
    <property type="match status" value="1"/>
</dbReference>
<dbReference type="Pfam" id="PF12679">
    <property type="entry name" value="ABC2_membrane_2"/>
    <property type="match status" value="1"/>
</dbReference>
<dbReference type="PANTHER" id="PTHR30294">
    <property type="entry name" value="MEMBRANE COMPONENT OF ABC TRANSPORTER YHHJ-RELATED"/>
    <property type="match status" value="1"/>
</dbReference>
<evidence type="ECO:0000256" key="3">
    <source>
        <dbReference type="ARBA" id="ARBA00022692"/>
    </source>
</evidence>
<feature type="domain" description="ABC-type uncharacterised transport system" evidence="7">
    <location>
        <begin position="437"/>
        <end position="737"/>
    </location>
</feature>
<keyword evidence="3 6" id="KW-0812">Transmembrane</keyword>
<keyword evidence="2" id="KW-1003">Cell membrane</keyword>
<dbReference type="Pfam" id="PF23357">
    <property type="entry name" value="DUF7088"/>
    <property type="match status" value="1"/>
</dbReference>
<dbReference type="RefSeq" id="WP_093367236.1">
    <property type="nucleotide sequence ID" value="NZ_FOZZ01000013.1"/>
</dbReference>
<keyword evidence="5 6" id="KW-0472">Membrane</keyword>
<accession>A0A1I6VFM8</accession>
<feature type="transmembrane region" description="Helical" evidence="6">
    <location>
        <begin position="165"/>
        <end position="183"/>
    </location>
</feature>
<gene>
    <name evidence="9" type="ORF">SAMN05660206_11372</name>
</gene>
<keyword evidence="4 6" id="KW-1133">Transmembrane helix</keyword>
<sequence length="806" mass="90266">MSFTNIYKKEIASYFNGLIGYLAIGLFLLLSGLVLWIFPDTSILDAGYAQLDGFFSIAPYLFLFLIPAIAMRSIAGEKADGTFDLLLSRPYTLKDIVLGKYLGINSIGILSIAPTLIYAISVYLLAYPKGNIDIGATIGSYIGLLFLTSSYAAISIFCSSLTKNPIVSFLLAVFACFLAYYGLDAGSQLAVFQPAEDFIKDLGIRTHYDSISRGVLTAKDLIYFLSLSAIFILFTIGHLGRKFRKRQQTFTAYGIGVALFFILNSTSFTNLFGRIDFTEDKRFTLSNTSERIINQLDENIYITIFLDGDLPSGFARLKQETINMASDLKALSGGKIKFTVIDPLEGNQEEQQKFTQALIERGVFPTNLSVRTEAGFTQKLIFPAAIVSTEDQELTVNLLQQKTGAKPEEALNNSIQNLEYAFISAIGKVVQQETAFIGFTEGHGEPSDLELYDAMHSIMTGNQVGRVNLDSVTYESLQQLKVLFVVKPQSAFSESDKYKIDYFVRNGGRVVWTIDQVDASLDNLRQAASQPLIGKQLNLDDLFFLYGFRLNYNVLADLNCGQIPMSIGNIGGQAQIELVPWYFFPILMPTSANPIVKNLDGIRTEFIGTIDTIETPRIRKEVLLSSSPFARTIATPAPISLQMIEEAPDPAKFKTNPQPVALLLSGKFPYIFENRPAPEGIQQAIDLTSTSRETKMLVFADGDWLINQVNHKDQSPYPLGWDRYTEQQFANKTLLQNIVDYLLNDEEVINLRNREVKLRLLDQAKVKAEKTTWQLINVALPLIVLLLFGIEQQFWRKRKYQRLPKF</sequence>
<evidence type="ECO:0000256" key="1">
    <source>
        <dbReference type="ARBA" id="ARBA00004651"/>
    </source>
</evidence>
<feature type="transmembrane region" description="Helical" evidence="6">
    <location>
        <begin position="57"/>
        <end position="75"/>
    </location>
</feature>
<proteinExistence type="predicted"/>
<evidence type="ECO:0000256" key="4">
    <source>
        <dbReference type="ARBA" id="ARBA00022989"/>
    </source>
</evidence>
<feature type="transmembrane region" description="Helical" evidence="6">
    <location>
        <begin position="772"/>
        <end position="790"/>
    </location>
</feature>
<dbReference type="GO" id="GO:0005886">
    <property type="term" value="C:plasma membrane"/>
    <property type="evidence" value="ECO:0007669"/>
    <property type="project" value="UniProtKB-SubCell"/>
</dbReference>
<dbReference type="STRING" id="683125.SAMN05660206_11372"/>
<dbReference type="InterPro" id="IPR019196">
    <property type="entry name" value="ABC_transp_unknown"/>
</dbReference>
<feature type="transmembrane region" description="Helical" evidence="6">
    <location>
        <begin position="252"/>
        <end position="273"/>
    </location>
</feature>
<dbReference type="InterPro" id="IPR055396">
    <property type="entry name" value="DUF7088"/>
</dbReference>
<dbReference type="GO" id="GO:0140359">
    <property type="term" value="F:ABC-type transporter activity"/>
    <property type="evidence" value="ECO:0007669"/>
    <property type="project" value="InterPro"/>
</dbReference>
<evidence type="ECO:0000313" key="10">
    <source>
        <dbReference type="Proteomes" id="UP000198785"/>
    </source>
</evidence>
<dbReference type="PANTHER" id="PTHR30294:SF29">
    <property type="entry name" value="MULTIDRUG ABC TRANSPORTER PERMEASE YBHS-RELATED"/>
    <property type="match status" value="1"/>
</dbReference>
<dbReference type="NCBIfam" id="TIGR03521">
    <property type="entry name" value="GldG"/>
    <property type="match status" value="1"/>
</dbReference>
<dbReference type="InterPro" id="IPR051449">
    <property type="entry name" value="ABC-2_transporter_component"/>
</dbReference>
<reference evidence="9 10" key="1">
    <citation type="submission" date="2016-10" db="EMBL/GenBank/DDBJ databases">
        <authorList>
            <person name="de Groot N.N."/>
        </authorList>
    </citation>
    <scope>NUCLEOTIDE SEQUENCE [LARGE SCALE GENOMIC DNA]</scope>
    <source>
        <strain evidence="9 10">DSM 22789</strain>
    </source>
</reference>
<dbReference type="AlphaFoldDB" id="A0A1I6VFM8"/>
<feature type="transmembrane region" description="Helical" evidence="6">
    <location>
        <begin position="96"/>
        <end position="126"/>
    </location>
</feature>